<evidence type="ECO:0000313" key="3">
    <source>
        <dbReference type="Proteomes" id="UP001358586"/>
    </source>
</evidence>
<reference evidence="2 3" key="1">
    <citation type="submission" date="2023-03" db="EMBL/GenBank/DDBJ databases">
        <title>WGS of Gossypium arboreum.</title>
        <authorList>
            <person name="Yu D."/>
        </authorList>
    </citation>
    <scope>NUCLEOTIDE SEQUENCE [LARGE SCALE GENOMIC DNA]</scope>
    <source>
        <tissue evidence="2">Leaf</tissue>
    </source>
</reference>
<evidence type="ECO:0000256" key="1">
    <source>
        <dbReference type="SAM" id="SignalP"/>
    </source>
</evidence>
<sequence>MKKKWLCDSLFVAWDVGIWCLVVKSDSQIVVDLVTAVIGEEMLELVTVVRGFLPLSWQVLARHVLQGANVAVNAITKLVKDHLLALQLVWHPPSSIKLMVEWKERPFFVNDG</sequence>
<evidence type="ECO:0000313" key="2">
    <source>
        <dbReference type="EMBL" id="KAK5777575.1"/>
    </source>
</evidence>
<evidence type="ECO:0008006" key="4">
    <source>
        <dbReference type="Google" id="ProtNLM"/>
    </source>
</evidence>
<gene>
    <name evidence="2" type="ORF">PVK06_045542</name>
</gene>
<keyword evidence="1" id="KW-0732">Signal</keyword>
<dbReference type="Proteomes" id="UP001358586">
    <property type="component" value="Chromosome 12"/>
</dbReference>
<feature type="chain" id="PRO_5045632920" description="RNase H type-1 domain-containing protein" evidence="1">
    <location>
        <begin position="21"/>
        <end position="112"/>
    </location>
</feature>
<protein>
    <recommendedName>
        <fullName evidence="4">RNase H type-1 domain-containing protein</fullName>
    </recommendedName>
</protein>
<name>A0ABR0MW86_GOSAR</name>
<comment type="caution">
    <text evidence="2">The sequence shown here is derived from an EMBL/GenBank/DDBJ whole genome shotgun (WGS) entry which is preliminary data.</text>
</comment>
<dbReference type="EMBL" id="JARKNE010000012">
    <property type="protein sequence ID" value="KAK5777575.1"/>
    <property type="molecule type" value="Genomic_DNA"/>
</dbReference>
<keyword evidence="3" id="KW-1185">Reference proteome</keyword>
<accession>A0ABR0MW86</accession>
<feature type="signal peptide" evidence="1">
    <location>
        <begin position="1"/>
        <end position="20"/>
    </location>
</feature>
<proteinExistence type="predicted"/>
<organism evidence="2 3">
    <name type="scientific">Gossypium arboreum</name>
    <name type="common">Tree cotton</name>
    <name type="synonym">Gossypium nanking</name>
    <dbReference type="NCBI Taxonomy" id="29729"/>
    <lineage>
        <taxon>Eukaryota</taxon>
        <taxon>Viridiplantae</taxon>
        <taxon>Streptophyta</taxon>
        <taxon>Embryophyta</taxon>
        <taxon>Tracheophyta</taxon>
        <taxon>Spermatophyta</taxon>
        <taxon>Magnoliopsida</taxon>
        <taxon>eudicotyledons</taxon>
        <taxon>Gunneridae</taxon>
        <taxon>Pentapetalae</taxon>
        <taxon>rosids</taxon>
        <taxon>malvids</taxon>
        <taxon>Malvales</taxon>
        <taxon>Malvaceae</taxon>
        <taxon>Malvoideae</taxon>
        <taxon>Gossypium</taxon>
    </lineage>
</organism>